<dbReference type="CDD" id="cd05233">
    <property type="entry name" value="SDR_c"/>
    <property type="match status" value="1"/>
</dbReference>
<dbReference type="Proteomes" id="UP001596383">
    <property type="component" value="Unassembled WGS sequence"/>
</dbReference>
<evidence type="ECO:0000313" key="3">
    <source>
        <dbReference type="Proteomes" id="UP001596383"/>
    </source>
</evidence>
<proteinExistence type="inferred from homology"/>
<comment type="similarity">
    <text evidence="1">Belongs to the short-chain dehydrogenases/reductases (SDR) family.</text>
</comment>
<dbReference type="Pfam" id="PF13561">
    <property type="entry name" value="adh_short_C2"/>
    <property type="match status" value="1"/>
</dbReference>
<dbReference type="PRINTS" id="PR00080">
    <property type="entry name" value="SDRFAMILY"/>
</dbReference>
<dbReference type="PANTHER" id="PTHR42760">
    <property type="entry name" value="SHORT-CHAIN DEHYDROGENASES/REDUCTASES FAMILY MEMBER"/>
    <property type="match status" value="1"/>
</dbReference>
<comment type="caution">
    <text evidence="2">The sequence shown here is derived from an EMBL/GenBank/DDBJ whole genome shotgun (WGS) entry which is preliminary data.</text>
</comment>
<dbReference type="GO" id="GO:0016491">
    <property type="term" value="F:oxidoreductase activity"/>
    <property type="evidence" value="ECO:0007669"/>
    <property type="project" value="UniProtKB-KW"/>
</dbReference>
<dbReference type="Gene3D" id="3.40.50.720">
    <property type="entry name" value="NAD(P)-binding Rossmann-like Domain"/>
    <property type="match status" value="1"/>
</dbReference>
<evidence type="ECO:0000256" key="1">
    <source>
        <dbReference type="ARBA" id="ARBA00006484"/>
    </source>
</evidence>
<dbReference type="FunFam" id="3.40.50.720:FF:000084">
    <property type="entry name" value="Short-chain dehydrogenase reductase"/>
    <property type="match status" value="1"/>
</dbReference>
<dbReference type="InterPro" id="IPR002347">
    <property type="entry name" value="SDR_fam"/>
</dbReference>
<dbReference type="SUPFAM" id="SSF51735">
    <property type="entry name" value="NAD(P)-binding Rossmann-fold domains"/>
    <property type="match status" value="1"/>
</dbReference>
<dbReference type="EC" id="1.1.1.-" evidence="2"/>
<dbReference type="RefSeq" id="WP_273739551.1">
    <property type="nucleotide sequence ID" value="NZ_JAQIVI010000271.1"/>
</dbReference>
<sequence length="258" mass="26700">MSSLLTGKTAVVTGGASGIGRGIALKLASHGADIVVADLRETPRTPETTPTLEAIEAETDSQGRFVECDVTNYEDVVDAVDAADEFGGIDVMVNNAGIVHPVEFFETDDDDFETLVNVNLKGAYFGCQAAGERMLENGGGSIINVASTAAEQGFVEPGAILYCAAKGGVKSMTFAIADLLGPEVRVNAIQPGFTDETGLAENHDEEAARARAAETSLDRLGNPDDLGNVAVFLASDLSSYVTAEGILVDGGWVNTGGP</sequence>
<dbReference type="PROSITE" id="PS00061">
    <property type="entry name" value="ADH_SHORT"/>
    <property type="match status" value="1"/>
</dbReference>
<dbReference type="EMBL" id="JBHSWV010000271">
    <property type="protein sequence ID" value="MFC6766595.1"/>
    <property type="molecule type" value="Genomic_DNA"/>
</dbReference>
<dbReference type="AlphaFoldDB" id="A0ABD5SPX7"/>
<gene>
    <name evidence="2" type="ORF">ACFQE6_16835</name>
</gene>
<dbReference type="InterPro" id="IPR036291">
    <property type="entry name" value="NAD(P)-bd_dom_sf"/>
</dbReference>
<keyword evidence="2" id="KW-0560">Oxidoreductase</keyword>
<name>A0ABD5SPX7_9EURY</name>
<reference evidence="2 3" key="1">
    <citation type="journal article" date="2019" name="Int. J. Syst. Evol. Microbiol.">
        <title>The Global Catalogue of Microorganisms (GCM) 10K type strain sequencing project: providing services to taxonomists for standard genome sequencing and annotation.</title>
        <authorList>
            <consortium name="The Broad Institute Genomics Platform"/>
            <consortium name="The Broad Institute Genome Sequencing Center for Infectious Disease"/>
            <person name="Wu L."/>
            <person name="Ma J."/>
        </authorList>
    </citation>
    <scope>NUCLEOTIDE SEQUENCE [LARGE SCALE GENOMIC DNA]</scope>
    <source>
        <strain evidence="2 3">LMG 29247</strain>
    </source>
</reference>
<protein>
    <submittedName>
        <fullName evidence="2">SDR family NAD(P)-dependent oxidoreductase</fullName>
        <ecNumber evidence="2">1.1.1.-</ecNumber>
    </submittedName>
</protein>
<organism evidence="2 3">
    <name type="scientific">Natrinema soli</name>
    <dbReference type="NCBI Taxonomy" id="1930624"/>
    <lineage>
        <taxon>Archaea</taxon>
        <taxon>Methanobacteriati</taxon>
        <taxon>Methanobacteriota</taxon>
        <taxon>Stenosarchaea group</taxon>
        <taxon>Halobacteria</taxon>
        <taxon>Halobacteriales</taxon>
        <taxon>Natrialbaceae</taxon>
        <taxon>Natrinema</taxon>
    </lineage>
</organism>
<dbReference type="InterPro" id="IPR020904">
    <property type="entry name" value="Sc_DH/Rdtase_CS"/>
</dbReference>
<keyword evidence="3" id="KW-1185">Reference proteome</keyword>
<dbReference type="NCBIfam" id="NF005559">
    <property type="entry name" value="PRK07231.1"/>
    <property type="match status" value="1"/>
</dbReference>
<accession>A0ABD5SPX7</accession>
<dbReference type="PRINTS" id="PR00081">
    <property type="entry name" value="GDHRDH"/>
</dbReference>
<evidence type="ECO:0000313" key="2">
    <source>
        <dbReference type="EMBL" id="MFC6766595.1"/>
    </source>
</evidence>